<evidence type="ECO:0000313" key="8">
    <source>
        <dbReference type="EMBL" id="EIE21469.1"/>
    </source>
</evidence>
<keyword evidence="9" id="KW-1185">Reference proteome</keyword>
<dbReference type="GO" id="GO:0005789">
    <property type="term" value="C:endoplasmic reticulum membrane"/>
    <property type="evidence" value="ECO:0007669"/>
    <property type="project" value="UniProtKB-SubCell"/>
</dbReference>
<evidence type="ECO:0000256" key="1">
    <source>
        <dbReference type="ARBA" id="ARBA00004141"/>
    </source>
</evidence>
<dbReference type="KEGG" id="csl:COCSUDRAFT_66904"/>
<dbReference type="RefSeq" id="XP_005646013.1">
    <property type="nucleotide sequence ID" value="XM_005645956.1"/>
</dbReference>
<keyword evidence="2 5" id="KW-0812">Transmembrane</keyword>
<dbReference type="eggNOG" id="KOG1607">
    <property type="taxonomic scope" value="Eukaryota"/>
</dbReference>
<feature type="transmembrane region" description="Helical" evidence="6">
    <location>
        <begin position="123"/>
        <end position="141"/>
    </location>
</feature>
<comment type="caution">
    <text evidence="8">The sequence shown here is derived from an EMBL/GenBank/DDBJ whole genome shotgun (WGS) entry which is preliminary data.</text>
</comment>
<dbReference type="InterPro" id="IPR016439">
    <property type="entry name" value="Lag1/Lac1-like"/>
</dbReference>
<dbReference type="SMART" id="SM00724">
    <property type="entry name" value="TLC"/>
    <property type="match status" value="1"/>
</dbReference>
<dbReference type="Pfam" id="PF03798">
    <property type="entry name" value="TRAM_LAG1_CLN8"/>
    <property type="match status" value="1"/>
</dbReference>
<sequence>MTSQISTGWPDLSVKGGLLRQEYVVALGLTCCVPILRYVLHGAVFQPAARRILKTDAFTKAGSVPIKLLRLVDKVCESLWKLTVYATLLALGLYALHDQPYLTDSTEFWTGWPSQNIPAKVKLYYAVEGAFYTASVFMLLFWEERRKDFHAMLLHHVATSSLIAVSYFFSYARVGSIVMLLHDPSDVFLEGAKICNYADWDIPATSLFAALLVSWLILRLVLLPFWVVRSCLFGVQDVLGYLPRYNTLMSAVLCLLIVLHIYWFSMIARIAWDKVTTGSASDTREDED</sequence>
<feature type="domain" description="TLC" evidence="7">
    <location>
        <begin position="73"/>
        <end position="276"/>
    </location>
</feature>
<evidence type="ECO:0000256" key="5">
    <source>
        <dbReference type="PROSITE-ProRule" id="PRU00205"/>
    </source>
</evidence>
<gene>
    <name evidence="8" type="ORF">COCSUDRAFT_66904</name>
</gene>
<organism evidence="8 9">
    <name type="scientific">Coccomyxa subellipsoidea (strain C-169)</name>
    <name type="common">Green microalga</name>
    <dbReference type="NCBI Taxonomy" id="574566"/>
    <lineage>
        <taxon>Eukaryota</taxon>
        <taxon>Viridiplantae</taxon>
        <taxon>Chlorophyta</taxon>
        <taxon>core chlorophytes</taxon>
        <taxon>Trebouxiophyceae</taxon>
        <taxon>Trebouxiophyceae incertae sedis</taxon>
        <taxon>Coccomyxaceae</taxon>
        <taxon>Coccomyxa</taxon>
        <taxon>Coccomyxa subellipsoidea</taxon>
    </lineage>
</organism>
<dbReference type="GeneID" id="17039453"/>
<dbReference type="EMBL" id="AGSI01000012">
    <property type="protein sequence ID" value="EIE21469.1"/>
    <property type="molecule type" value="Genomic_DNA"/>
</dbReference>
<evidence type="ECO:0000256" key="2">
    <source>
        <dbReference type="ARBA" id="ARBA00022692"/>
    </source>
</evidence>
<reference evidence="8 9" key="1">
    <citation type="journal article" date="2012" name="Genome Biol.">
        <title>The genome of the polar eukaryotic microalga coccomyxa subellipsoidea reveals traits of cold adaptation.</title>
        <authorList>
            <person name="Blanc G."/>
            <person name="Agarkova I."/>
            <person name="Grimwood J."/>
            <person name="Kuo A."/>
            <person name="Brueggeman A."/>
            <person name="Dunigan D."/>
            <person name="Gurnon J."/>
            <person name="Ladunga I."/>
            <person name="Lindquist E."/>
            <person name="Lucas S."/>
            <person name="Pangilinan J."/>
            <person name="Proschold T."/>
            <person name="Salamov A."/>
            <person name="Schmutz J."/>
            <person name="Weeks D."/>
            <person name="Yamada T."/>
            <person name="Claverie J.M."/>
            <person name="Grigoriev I."/>
            <person name="Van Etten J."/>
            <person name="Lomsadze A."/>
            <person name="Borodovsky M."/>
        </authorList>
    </citation>
    <scope>NUCLEOTIDE SEQUENCE [LARGE SCALE GENOMIC DNA]</scope>
    <source>
        <strain evidence="8 9">C-169</strain>
    </source>
</reference>
<comment type="subcellular location">
    <subcellularLocation>
        <location evidence="1">Membrane</location>
        <topology evidence="1">Multi-pass membrane protein</topology>
    </subcellularLocation>
</comment>
<evidence type="ECO:0000256" key="4">
    <source>
        <dbReference type="ARBA" id="ARBA00023136"/>
    </source>
</evidence>
<dbReference type="GO" id="GO:0050291">
    <property type="term" value="F:sphingosine N-acyltransferase activity"/>
    <property type="evidence" value="ECO:0007669"/>
    <property type="project" value="InterPro"/>
</dbReference>
<dbReference type="GO" id="GO:0046513">
    <property type="term" value="P:ceramide biosynthetic process"/>
    <property type="evidence" value="ECO:0007669"/>
    <property type="project" value="InterPro"/>
</dbReference>
<proteinExistence type="predicted"/>
<dbReference type="OrthoDB" id="537032at2759"/>
<protein>
    <submittedName>
        <fullName evidence="8">LAG1-domain-containing protein</fullName>
    </submittedName>
</protein>
<feature type="transmembrane region" description="Helical" evidence="6">
    <location>
        <begin position="207"/>
        <end position="228"/>
    </location>
</feature>
<name>I0YSV0_COCSC</name>
<evidence type="ECO:0000313" key="9">
    <source>
        <dbReference type="Proteomes" id="UP000007264"/>
    </source>
</evidence>
<feature type="transmembrane region" description="Helical" evidence="6">
    <location>
        <begin position="23"/>
        <end position="45"/>
    </location>
</feature>
<dbReference type="PANTHER" id="PTHR12560">
    <property type="entry name" value="LONGEVITY ASSURANCE FACTOR 1 LAG1"/>
    <property type="match status" value="1"/>
</dbReference>
<accession>I0YSV0</accession>
<dbReference type="AlphaFoldDB" id="I0YSV0"/>
<evidence type="ECO:0000256" key="6">
    <source>
        <dbReference type="SAM" id="Phobius"/>
    </source>
</evidence>
<dbReference type="STRING" id="574566.I0YSV0"/>
<evidence type="ECO:0000256" key="3">
    <source>
        <dbReference type="ARBA" id="ARBA00022989"/>
    </source>
</evidence>
<dbReference type="InterPro" id="IPR006634">
    <property type="entry name" value="TLC-dom"/>
</dbReference>
<dbReference type="PROSITE" id="PS50922">
    <property type="entry name" value="TLC"/>
    <property type="match status" value="1"/>
</dbReference>
<feature type="transmembrane region" description="Helical" evidence="6">
    <location>
        <begin position="153"/>
        <end position="172"/>
    </location>
</feature>
<keyword evidence="3 6" id="KW-1133">Transmembrane helix</keyword>
<feature type="transmembrane region" description="Helical" evidence="6">
    <location>
        <begin position="248"/>
        <end position="272"/>
    </location>
</feature>
<keyword evidence="4 5" id="KW-0472">Membrane</keyword>
<dbReference type="Proteomes" id="UP000007264">
    <property type="component" value="Unassembled WGS sequence"/>
</dbReference>
<dbReference type="PANTHER" id="PTHR12560:SF0">
    <property type="entry name" value="LD18904P"/>
    <property type="match status" value="1"/>
</dbReference>
<evidence type="ECO:0000259" key="7">
    <source>
        <dbReference type="PROSITE" id="PS50922"/>
    </source>
</evidence>